<dbReference type="EMBL" id="CAJNJA010016919">
    <property type="protein sequence ID" value="CAE7390808.1"/>
    <property type="molecule type" value="Genomic_DNA"/>
</dbReference>
<organism evidence="2 3">
    <name type="scientific">Symbiodinium necroappetens</name>
    <dbReference type="NCBI Taxonomy" id="1628268"/>
    <lineage>
        <taxon>Eukaryota</taxon>
        <taxon>Sar</taxon>
        <taxon>Alveolata</taxon>
        <taxon>Dinophyceae</taxon>
        <taxon>Suessiales</taxon>
        <taxon>Symbiodiniaceae</taxon>
        <taxon>Symbiodinium</taxon>
    </lineage>
</organism>
<evidence type="ECO:0000256" key="1">
    <source>
        <dbReference type="SAM" id="MobiDB-lite"/>
    </source>
</evidence>
<evidence type="ECO:0000313" key="2">
    <source>
        <dbReference type="EMBL" id="CAE7390808.1"/>
    </source>
</evidence>
<keyword evidence="3" id="KW-1185">Reference proteome</keyword>
<sequence>VEPRRRGSVGALGITSFAKDSEAASRGRRGPSGACCLASSTAISEQPTFALVTNWWVFDAYGHPAARSGPEPSKPEHTASASTSGILTATSSAAGQPGASLLRLTGS</sequence>
<accession>A0A812QD05</accession>
<reference evidence="2" key="1">
    <citation type="submission" date="2021-02" db="EMBL/GenBank/DDBJ databases">
        <authorList>
            <person name="Dougan E. K."/>
            <person name="Rhodes N."/>
            <person name="Thang M."/>
            <person name="Chan C."/>
        </authorList>
    </citation>
    <scope>NUCLEOTIDE SEQUENCE</scope>
</reference>
<dbReference type="AlphaFoldDB" id="A0A812QD05"/>
<feature type="non-terminal residue" evidence="2">
    <location>
        <position position="107"/>
    </location>
</feature>
<protein>
    <submittedName>
        <fullName evidence="2">Uncharacterized protein</fullName>
    </submittedName>
</protein>
<evidence type="ECO:0000313" key="3">
    <source>
        <dbReference type="Proteomes" id="UP000601435"/>
    </source>
</evidence>
<name>A0A812QD05_9DINO</name>
<gene>
    <name evidence="2" type="ORF">SNEC2469_LOCUS10619</name>
</gene>
<feature type="region of interest" description="Disordered" evidence="1">
    <location>
        <begin position="64"/>
        <end position="107"/>
    </location>
</feature>
<dbReference type="Proteomes" id="UP000601435">
    <property type="component" value="Unassembled WGS sequence"/>
</dbReference>
<feature type="compositionally biased region" description="Polar residues" evidence="1">
    <location>
        <begin position="79"/>
        <end position="94"/>
    </location>
</feature>
<comment type="caution">
    <text evidence="2">The sequence shown here is derived from an EMBL/GenBank/DDBJ whole genome shotgun (WGS) entry which is preliminary data.</text>
</comment>
<proteinExistence type="predicted"/>